<proteinExistence type="inferred from homology"/>
<gene>
    <name evidence="9" type="ORF">GQR91_12845</name>
    <name evidence="10" type="ORF">SAMN05216557_1202</name>
</gene>
<keyword evidence="7" id="KW-0998">Cell outer membrane</keyword>
<protein>
    <submittedName>
        <fullName evidence="9">Aromatic hydrocarbon degradation protein</fullName>
    </submittedName>
    <submittedName>
        <fullName evidence="10">Long-chain fatty acid transport protein</fullName>
    </submittedName>
</protein>
<evidence type="ECO:0000256" key="3">
    <source>
        <dbReference type="ARBA" id="ARBA00022452"/>
    </source>
</evidence>
<accession>A0A1G7S5W9</accession>
<keyword evidence="5 8" id="KW-0732">Signal</keyword>
<evidence type="ECO:0000313" key="9">
    <source>
        <dbReference type="EMBL" id="MWC44532.1"/>
    </source>
</evidence>
<dbReference type="EMBL" id="WSUT01000005">
    <property type="protein sequence ID" value="MWC44532.1"/>
    <property type="molecule type" value="Genomic_DNA"/>
</dbReference>
<dbReference type="AlphaFoldDB" id="A0A1G7S5W9"/>
<evidence type="ECO:0000256" key="8">
    <source>
        <dbReference type="SAM" id="SignalP"/>
    </source>
</evidence>
<evidence type="ECO:0000256" key="7">
    <source>
        <dbReference type="ARBA" id="ARBA00023237"/>
    </source>
</evidence>
<name>A0A1G7S5W9_9SPHN</name>
<dbReference type="InterPro" id="IPR005017">
    <property type="entry name" value="OMPP1/FadL/TodX"/>
</dbReference>
<dbReference type="GO" id="GO:0015483">
    <property type="term" value="F:long-chain fatty acid transporting porin activity"/>
    <property type="evidence" value="ECO:0007669"/>
    <property type="project" value="TreeGrafter"/>
</dbReference>
<dbReference type="PANTHER" id="PTHR35093">
    <property type="entry name" value="OUTER MEMBRANE PROTEIN NMB0088-RELATED"/>
    <property type="match status" value="1"/>
</dbReference>
<evidence type="ECO:0000313" key="12">
    <source>
        <dbReference type="Proteomes" id="UP000436801"/>
    </source>
</evidence>
<reference evidence="10 11" key="1">
    <citation type="submission" date="2016-10" db="EMBL/GenBank/DDBJ databases">
        <authorList>
            <person name="Varghese N."/>
            <person name="Submissions S."/>
        </authorList>
    </citation>
    <scope>NUCLEOTIDE SEQUENCE [LARGE SCALE GENOMIC DNA]</scope>
    <source>
        <strain evidence="10 11">S7-754</strain>
    </source>
</reference>
<reference evidence="9 12" key="2">
    <citation type="submission" date="2019-12" db="EMBL/GenBank/DDBJ databases">
        <authorList>
            <person name="Zheng J."/>
        </authorList>
    </citation>
    <scope>NUCLEOTIDE SEQUENCE [LARGE SCALE GENOMIC DNA]</scope>
    <source>
        <strain evidence="9 12">DSM 27347</strain>
    </source>
</reference>
<dbReference type="Gene3D" id="2.40.160.60">
    <property type="entry name" value="Outer membrane protein transport protein (OMPP1/FadL/TodX)"/>
    <property type="match status" value="1"/>
</dbReference>
<dbReference type="Proteomes" id="UP000323502">
    <property type="component" value="Unassembled WGS sequence"/>
</dbReference>
<feature type="chain" id="PRO_5036019230" evidence="8">
    <location>
        <begin position="27"/>
        <end position="434"/>
    </location>
</feature>
<dbReference type="PANTHER" id="PTHR35093:SF8">
    <property type="entry name" value="OUTER MEMBRANE PROTEIN NMB0088-RELATED"/>
    <property type="match status" value="1"/>
</dbReference>
<dbReference type="OrthoDB" id="19849at2"/>
<dbReference type="RefSeq" id="WP_149683643.1">
    <property type="nucleotide sequence ID" value="NZ_FNBI01000020.1"/>
</dbReference>
<evidence type="ECO:0000256" key="2">
    <source>
        <dbReference type="ARBA" id="ARBA00008163"/>
    </source>
</evidence>
<evidence type="ECO:0000313" key="10">
    <source>
        <dbReference type="EMBL" id="SDG18354.1"/>
    </source>
</evidence>
<feature type="signal peptide" evidence="8">
    <location>
        <begin position="1"/>
        <end position="26"/>
    </location>
</feature>
<dbReference type="EMBL" id="FNBI01000020">
    <property type="protein sequence ID" value="SDG18354.1"/>
    <property type="molecule type" value="Genomic_DNA"/>
</dbReference>
<evidence type="ECO:0000256" key="4">
    <source>
        <dbReference type="ARBA" id="ARBA00022692"/>
    </source>
</evidence>
<evidence type="ECO:0000256" key="5">
    <source>
        <dbReference type="ARBA" id="ARBA00022729"/>
    </source>
</evidence>
<keyword evidence="3" id="KW-1134">Transmembrane beta strand</keyword>
<evidence type="ECO:0000256" key="6">
    <source>
        <dbReference type="ARBA" id="ARBA00023136"/>
    </source>
</evidence>
<dbReference type="Proteomes" id="UP000436801">
    <property type="component" value="Unassembled WGS sequence"/>
</dbReference>
<evidence type="ECO:0000256" key="1">
    <source>
        <dbReference type="ARBA" id="ARBA00004571"/>
    </source>
</evidence>
<keyword evidence="6" id="KW-0472">Membrane</keyword>
<comment type="subcellular location">
    <subcellularLocation>
        <location evidence="1">Cell outer membrane</location>
        <topology evidence="1">Multi-pass membrane protein</topology>
    </subcellularLocation>
</comment>
<comment type="similarity">
    <text evidence="2">Belongs to the OmpP1/FadL family.</text>
</comment>
<dbReference type="Pfam" id="PF03349">
    <property type="entry name" value="Toluene_X"/>
    <property type="match status" value="1"/>
</dbReference>
<sequence>MSLRIKGVLLASVVASSFAFAGAAHAQAFYLQEQSARAAGRAFSGEVADTGAASLWWNPAAIADIRSGEAAISASAILPKGDVVDTGSRIRRTVAGVPTAISGQSTSSDPIRKGVVPSGAVAYPLSDRIAVGVAVTSPYSFTTNYDADSWARYSADRTRLRTIDIQPSIAVSLLPWLRVGGAVNVEYSDATLSNALPNLSAALPDGLQRLSGDGWDLGWTAGVQLHNDWATVGISYKSAIQHKLKGSLEISGLLGPLAAQNRVVDGATASFYTPAQIIVGGRFRATDALTLNAQAIRYTWGQFDAIRLGPPLNTAIPENYRNSWSLAGGFDYALSPRVTLRAGVQHATTPTQDTQRDARVPDANRWNYGAGGTFQVTPGFAIDAGANYVDFEDTTIDRPGSFYPGTAAATTIQTNGELRNARAIVLTLGGRLSF</sequence>
<dbReference type="GO" id="GO:0009279">
    <property type="term" value="C:cell outer membrane"/>
    <property type="evidence" value="ECO:0007669"/>
    <property type="project" value="UniProtKB-SubCell"/>
</dbReference>
<keyword evidence="11" id="KW-1185">Reference proteome</keyword>
<keyword evidence="4" id="KW-0812">Transmembrane</keyword>
<dbReference type="SUPFAM" id="SSF56935">
    <property type="entry name" value="Porins"/>
    <property type="match status" value="1"/>
</dbReference>
<evidence type="ECO:0000313" key="11">
    <source>
        <dbReference type="Proteomes" id="UP000323502"/>
    </source>
</evidence>
<organism evidence="10 11">
    <name type="scientific">Sphingomonas carotinifaciens</name>
    <dbReference type="NCBI Taxonomy" id="1166323"/>
    <lineage>
        <taxon>Bacteria</taxon>
        <taxon>Pseudomonadati</taxon>
        <taxon>Pseudomonadota</taxon>
        <taxon>Alphaproteobacteria</taxon>
        <taxon>Sphingomonadales</taxon>
        <taxon>Sphingomonadaceae</taxon>
        <taxon>Sphingomonas</taxon>
    </lineage>
</organism>